<dbReference type="EMBL" id="OV696697">
    <property type="protein sequence ID" value="CAH1242233.1"/>
    <property type="molecule type" value="Genomic_DNA"/>
</dbReference>
<keyword evidence="15" id="KW-1185">Reference proteome</keyword>
<evidence type="ECO:0000256" key="7">
    <source>
        <dbReference type="ARBA" id="ARBA00022771"/>
    </source>
</evidence>
<dbReference type="SMART" id="SM00184">
    <property type="entry name" value="RING"/>
    <property type="match status" value="1"/>
</dbReference>
<dbReference type="InterPro" id="IPR000315">
    <property type="entry name" value="Znf_B-box"/>
</dbReference>
<feature type="region of interest" description="Disordered" evidence="11">
    <location>
        <begin position="1"/>
        <end position="20"/>
    </location>
</feature>
<feature type="region of interest" description="Disordered" evidence="11">
    <location>
        <begin position="328"/>
        <end position="374"/>
    </location>
</feature>
<dbReference type="Gene3D" id="3.30.40.10">
    <property type="entry name" value="Zinc/RING finger domain, C3HC4 (zinc finger)"/>
    <property type="match status" value="1"/>
</dbReference>
<dbReference type="Proteomes" id="UP000838412">
    <property type="component" value="Chromosome 12"/>
</dbReference>
<evidence type="ECO:0000256" key="6">
    <source>
        <dbReference type="ARBA" id="ARBA00022737"/>
    </source>
</evidence>
<dbReference type="FunFam" id="3.30.40.10:FF:000838">
    <property type="entry name" value="Uncharacterized protein"/>
    <property type="match status" value="1"/>
</dbReference>
<evidence type="ECO:0000256" key="11">
    <source>
        <dbReference type="SAM" id="MobiDB-lite"/>
    </source>
</evidence>
<dbReference type="FunFam" id="2.120.10.30:FF:000064">
    <property type="entry name" value="Uncharacterized protein"/>
    <property type="match status" value="1"/>
</dbReference>
<dbReference type="OrthoDB" id="10059137at2759"/>
<keyword evidence="8" id="KW-0862">Zinc</keyword>
<dbReference type="PROSITE" id="PS50119">
    <property type="entry name" value="ZF_BBOX"/>
    <property type="match status" value="1"/>
</dbReference>
<keyword evidence="4" id="KW-0597">Phosphoprotein</keyword>
<dbReference type="InterPro" id="IPR011042">
    <property type="entry name" value="6-blade_b-propeller_TolB-like"/>
</dbReference>
<dbReference type="EC" id="2.3.2.27" evidence="3"/>
<feature type="repeat" description="NHL" evidence="10">
    <location>
        <begin position="495"/>
        <end position="538"/>
    </location>
</feature>
<dbReference type="GO" id="GO:0043161">
    <property type="term" value="P:proteasome-mediated ubiquitin-dependent protein catabolic process"/>
    <property type="evidence" value="ECO:0007669"/>
    <property type="project" value="TreeGrafter"/>
</dbReference>
<keyword evidence="6" id="KW-0677">Repeat</keyword>
<dbReference type="SUPFAM" id="SSF101898">
    <property type="entry name" value="NHL repeat"/>
    <property type="match status" value="1"/>
</dbReference>
<dbReference type="GO" id="GO:0061630">
    <property type="term" value="F:ubiquitin protein ligase activity"/>
    <property type="evidence" value="ECO:0007669"/>
    <property type="project" value="UniProtKB-EC"/>
</dbReference>
<dbReference type="PROSITE" id="PS50089">
    <property type="entry name" value="ZF_RING_2"/>
    <property type="match status" value="1"/>
</dbReference>
<dbReference type="SMART" id="SM00336">
    <property type="entry name" value="BBOX"/>
    <property type="match status" value="1"/>
</dbReference>
<gene>
    <name evidence="14" type="primary">TRIM3</name>
    <name evidence="14" type="ORF">BLAG_LOCUS5544</name>
</gene>
<evidence type="ECO:0000259" key="12">
    <source>
        <dbReference type="PROSITE" id="PS50089"/>
    </source>
</evidence>
<comment type="similarity">
    <text evidence="2">Belongs to the TRIM/RBCC family.</text>
</comment>
<dbReference type="PROSITE" id="PS51125">
    <property type="entry name" value="NHL"/>
    <property type="match status" value="2"/>
</dbReference>
<feature type="compositionally biased region" description="Low complexity" evidence="11">
    <location>
        <begin position="345"/>
        <end position="356"/>
    </location>
</feature>
<evidence type="ECO:0000256" key="3">
    <source>
        <dbReference type="ARBA" id="ARBA00012483"/>
    </source>
</evidence>
<comment type="catalytic activity">
    <reaction evidence="1">
        <text>S-ubiquitinyl-[E2 ubiquitin-conjugating enzyme]-L-cysteine + [acceptor protein]-L-lysine = [E2 ubiquitin-conjugating enzyme]-L-cysteine + N(6)-ubiquitinyl-[acceptor protein]-L-lysine.</text>
        <dbReference type="EC" id="2.3.2.27"/>
    </reaction>
</comment>
<dbReference type="Pfam" id="PF00643">
    <property type="entry name" value="zf-B_box"/>
    <property type="match status" value="1"/>
</dbReference>
<keyword evidence="7 9" id="KW-0863">Zinc-finger</keyword>
<dbReference type="CDD" id="cd05819">
    <property type="entry name" value="NHL"/>
    <property type="match status" value="1"/>
</dbReference>
<dbReference type="AlphaFoldDB" id="A0A8K0EA96"/>
<dbReference type="Gene3D" id="3.30.160.60">
    <property type="entry name" value="Classic Zinc Finger"/>
    <property type="match status" value="1"/>
</dbReference>
<dbReference type="InterPro" id="IPR001841">
    <property type="entry name" value="Znf_RING"/>
</dbReference>
<evidence type="ECO:0000256" key="1">
    <source>
        <dbReference type="ARBA" id="ARBA00000900"/>
    </source>
</evidence>
<dbReference type="SUPFAM" id="SSF57850">
    <property type="entry name" value="RING/U-box"/>
    <property type="match status" value="1"/>
</dbReference>
<dbReference type="PANTHER" id="PTHR24104">
    <property type="entry name" value="E3 UBIQUITIN-PROTEIN LIGASE NHLRC1-RELATED"/>
    <property type="match status" value="1"/>
</dbReference>
<feature type="compositionally biased region" description="Polar residues" evidence="11">
    <location>
        <begin position="1"/>
        <end position="10"/>
    </location>
</feature>
<evidence type="ECO:0000256" key="4">
    <source>
        <dbReference type="ARBA" id="ARBA00022553"/>
    </source>
</evidence>
<evidence type="ECO:0000313" key="14">
    <source>
        <dbReference type="EMBL" id="CAH1242233.1"/>
    </source>
</evidence>
<protein>
    <recommendedName>
        <fullName evidence="3">RING-type E3 ubiquitin transferase</fullName>
        <ecNumber evidence="3">2.3.2.27</ecNumber>
    </recommendedName>
</protein>
<dbReference type="InterPro" id="IPR001258">
    <property type="entry name" value="NHL_repeat"/>
</dbReference>
<dbReference type="CDD" id="cd19756">
    <property type="entry name" value="Bbox2"/>
    <property type="match status" value="1"/>
</dbReference>
<feature type="repeat" description="NHL" evidence="10">
    <location>
        <begin position="542"/>
        <end position="585"/>
    </location>
</feature>
<keyword evidence="5" id="KW-0479">Metal-binding</keyword>
<dbReference type="Pfam" id="PF01436">
    <property type="entry name" value="NHL"/>
    <property type="match status" value="1"/>
</dbReference>
<reference evidence="14" key="1">
    <citation type="submission" date="2022-01" db="EMBL/GenBank/DDBJ databases">
        <authorList>
            <person name="Braso-Vives M."/>
        </authorList>
    </citation>
    <scope>NUCLEOTIDE SEQUENCE</scope>
</reference>
<organism evidence="14 15">
    <name type="scientific">Branchiostoma lanceolatum</name>
    <name type="common">Common lancelet</name>
    <name type="synonym">Amphioxus lanceolatum</name>
    <dbReference type="NCBI Taxonomy" id="7740"/>
    <lineage>
        <taxon>Eukaryota</taxon>
        <taxon>Metazoa</taxon>
        <taxon>Chordata</taxon>
        <taxon>Cephalochordata</taxon>
        <taxon>Leptocardii</taxon>
        <taxon>Amphioxiformes</taxon>
        <taxon>Branchiostomatidae</taxon>
        <taxon>Branchiostoma</taxon>
    </lineage>
</organism>
<evidence type="ECO:0000256" key="5">
    <source>
        <dbReference type="ARBA" id="ARBA00022723"/>
    </source>
</evidence>
<evidence type="ECO:0000259" key="13">
    <source>
        <dbReference type="PROSITE" id="PS50119"/>
    </source>
</evidence>
<dbReference type="InterPro" id="IPR013083">
    <property type="entry name" value="Znf_RING/FYVE/PHD"/>
</dbReference>
<dbReference type="PROSITE" id="PS00518">
    <property type="entry name" value="ZF_RING_1"/>
    <property type="match status" value="1"/>
</dbReference>
<evidence type="ECO:0000256" key="9">
    <source>
        <dbReference type="PROSITE-ProRule" id="PRU00024"/>
    </source>
</evidence>
<sequence>MPVTTSTRPGNDTPDKSNMAAADTGFRQQVREEFLSCQICFETFRQPKILPCVHTFCERCLLKHAGRHQSFNCPTCRREITLTQNGVAGLEDNHFIASLTETFQATVEREHDTAAPAPADRCLVHSDQLLNLFCSRCEVMVCGECVNEEHDGHVVTGLRGATTLRRKNISALLQNGREQTETLCDLLRRVNYAEGELINSRRKAKSDIHENGRENVGESDAKLSSTEGELDVKFSRRMKGLQTTRGRLLQHLDELATACERAGNVVAGDNYDILCEEEDMLSEVVSKTRRFGVPELCLFYFISNHVEDNDGENIGEVIMPLAGPAYAPPSPGVSRSPWHTPPSPRLNRSPRLSQRQTRPQQNVEVGGPGVEPGRFAGPASVIISDSLGYVVDRGNKRIQFFNLEGDFVSEFSTRTAGDRRSSIPNGIATDSENQLWVTTSSGDVTVYETRGSHIKTVNTNGEPWGIAYDVRNDRMIITDVRQHCVIILRTDGSPLATLGTMGRDDYQFDTPSYVAVNLLGDIIVSDCRNHCVKVFDESGRFMFRFGGKGSEDGRLSYPRGVCADEFGNIIVADYGNDRVELFDSNGKFLKHIASIEWPAAVALGTQGQLLVTNDCKHKMTIFSHYQRVSTSDSLSLCCSIRSLYDGRLPNV</sequence>
<dbReference type="GO" id="GO:0000209">
    <property type="term" value="P:protein polyubiquitination"/>
    <property type="evidence" value="ECO:0007669"/>
    <property type="project" value="TreeGrafter"/>
</dbReference>
<dbReference type="InterPro" id="IPR017907">
    <property type="entry name" value="Znf_RING_CS"/>
</dbReference>
<feature type="domain" description="RING-type" evidence="12">
    <location>
        <begin position="37"/>
        <end position="77"/>
    </location>
</feature>
<evidence type="ECO:0000256" key="10">
    <source>
        <dbReference type="PROSITE-ProRule" id="PRU00504"/>
    </source>
</evidence>
<dbReference type="Gene3D" id="2.120.10.30">
    <property type="entry name" value="TolB, C-terminal domain"/>
    <property type="match status" value="2"/>
</dbReference>
<proteinExistence type="inferred from homology"/>
<dbReference type="GO" id="GO:0008270">
    <property type="term" value="F:zinc ion binding"/>
    <property type="evidence" value="ECO:0007669"/>
    <property type="project" value="UniProtKB-KW"/>
</dbReference>
<feature type="domain" description="B box-type" evidence="13">
    <location>
        <begin position="117"/>
        <end position="158"/>
    </location>
</feature>
<dbReference type="Pfam" id="PF13445">
    <property type="entry name" value="zf-RING_UBOX"/>
    <property type="match status" value="1"/>
</dbReference>
<dbReference type="PANTHER" id="PTHR24104:SF50">
    <property type="entry name" value="SMP-30_GLUCONOLACTONASE_LRE-LIKE REGION DOMAIN-CONTAINING PROTEIN"/>
    <property type="match status" value="1"/>
</dbReference>
<dbReference type="InterPro" id="IPR027370">
    <property type="entry name" value="Znf-RING_euk"/>
</dbReference>
<dbReference type="InterPro" id="IPR050952">
    <property type="entry name" value="TRIM-NHL_E3_ligases"/>
</dbReference>
<evidence type="ECO:0000313" key="15">
    <source>
        <dbReference type="Proteomes" id="UP000838412"/>
    </source>
</evidence>
<dbReference type="SUPFAM" id="SSF57845">
    <property type="entry name" value="B-box zinc-binding domain"/>
    <property type="match status" value="1"/>
</dbReference>
<name>A0A8K0EA96_BRALA</name>
<evidence type="ECO:0000256" key="8">
    <source>
        <dbReference type="ARBA" id="ARBA00022833"/>
    </source>
</evidence>
<evidence type="ECO:0000256" key="2">
    <source>
        <dbReference type="ARBA" id="ARBA00008518"/>
    </source>
</evidence>
<accession>A0A8K0EA96</accession>